<dbReference type="EMBL" id="ADLS01000006">
    <property type="protein sequence ID" value="EGX67355.1"/>
    <property type="molecule type" value="Genomic_DNA"/>
</dbReference>
<sequence length="114" mass="13087">MPVDMGDLAYQVLLMVVSLALGAAAQGIRNAKRDREENKRELQEAIDAEHSVLQLLLYYRIKDEFHVHIGKGEPMRPAERRDLDRMYHLYHDEYGGNGGGTAMYKRLCELPIED</sequence>
<dbReference type="AlphaFoldDB" id="G1WGA4"/>
<organism evidence="1 2">
    <name type="scientific">Collinsella tanakaei YIT 12063</name>
    <dbReference type="NCBI Taxonomy" id="742742"/>
    <lineage>
        <taxon>Bacteria</taxon>
        <taxon>Bacillati</taxon>
        <taxon>Actinomycetota</taxon>
        <taxon>Coriobacteriia</taxon>
        <taxon>Coriobacteriales</taxon>
        <taxon>Coriobacteriaceae</taxon>
        <taxon>Collinsella</taxon>
    </lineage>
</organism>
<gene>
    <name evidence="1" type="ORF">HMPREF9452_00367</name>
</gene>
<evidence type="ECO:0000313" key="1">
    <source>
        <dbReference type="EMBL" id="EGX67355.1"/>
    </source>
</evidence>
<name>G1WGA4_9ACTN</name>
<keyword evidence="2" id="KW-1185">Reference proteome</keyword>
<accession>G1WGA4</accession>
<dbReference type="STRING" id="742742.HMPREF9452_00367"/>
<proteinExistence type="predicted"/>
<dbReference type="PATRIC" id="fig|742742.3.peg.356"/>
<comment type="caution">
    <text evidence="1">The sequence shown here is derived from an EMBL/GenBank/DDBJ whole genome shotgun (WGS) entry which is preliminary data.</text>
</comment>
<dbReference type="Proteomes" id="UP000004830">
    <property type="component" value="Unassembled WGS sequence"/>
</dbReference>
<evidence type="ECO:0000313" key="2">
    <source>
        <dbReference type="Proteomes" id="UP000004830"/>
    </source>
</evidence>
<protein>
    <submittedName>
        <fullName evidence="1">Uncharacterized protein</fullName>
    </submittedName>
</protein>
<dbReference type="HOGENOM" id="CLU_2116829_0_0_11"/>
<reference evidence="1 2" key="1">
    <citation type="submission" date="2011-06" db="EMBL/GenBank/DDBJ databases">
        <title>The Genome Sequence of Collinsella tanakaei YIT 12063.</title>
        <authorList>
            <consortium name="The Broad Institute Genome Sequencing Platform"/>
            <person name="Earl A."/>
            <person name="Ward D."/>
            <person name="Feldgarden M."/>
            <person name="Gevers D."/>
            <person name="Morotomi M."/>
            <person name="Young S.K."/>
            <person name="Zeng Q."/>
            <person name="Gargeya S."/>
            <person name="Fitzgerald M."/>
            <person name="Haas B."/>
            <person name="Abouelleil A."/>
            <person name="Alvarado L."/>
            <person name="Arachchi H.M."/>
            <person name="Berlin A."/>
            <person name="Brown A."/>
            <person name="Chapman S.B."/>
            <person name="Chen Z."/>
            <person name="Dunbar C."/>
            <person name="Freedman E."/>
            <person name="Gearin G."/>
            <person name="Gellesch M."/>
            <person name="Goldberg J."/>
            <person name="Griggs A."/>
            <person name="Gujja S."/>
            <person name="Heiman D."/>
            <person name="Howarth C."/>
            <person name="Larson L."/>
            <person name="Lui A."/>
            <person name="MacDonald P.J.P."/>
            <person name="Mehta T."/>
            <person name="Montmayeur A."/>
            <person name="Murphy C."/>
            <person name="Neiman D."/>
            <person name="Pearson M."/>
            <person name="Priest M."/>
            <person name="Roberts A."/>
            <person name="Saif S."/>
            <person name="Shea T."/>
            <person name="Shenoy N."/>
            <person name="Sisk P."/>
            <person name="Stolte C."/>
            <person name="Sykes S."/>
            <person name="Wortman J."/>
            <person name="Nusbaum C."/>
            <person name="Birren B."/>
        </authorList>
    </citation>
    <scope>NUCLEOTIDE SEQUENCE [LARGE SCALE GENOMIC DNA]</scope>
    <source>
        <strain evidence="1 2">YIT 12063</strain>
    </source>
</reference>